<name>A0A7W9ATK7_9HYPH</name>
<comment type="caution">
    <text evidence="1">The sequence shown here is derived from an EMBL/GenBank/DDBJ whole genome shotgun (WGS) entry which is preliminary data.</text>
</comment>
<keyword evidence="2" id="KW-1185">Reference proteome</keyword>
<protein>
    <submittedName>
        <fullName evidence="1">Uncharacterized protein</fullName>
    </submittedName>
</protein>
<evidence type="ECO:0000313" key="2">
    <source>
        <dbReference type="Proteomes" id="UP000555546"/>
    </source>
</evidence>
<accession>A0A7W9ATK7</accession>
<sequence length="66" mass="7209">MVGLGECRSANVDGLPFNPTHRQPGLLPTGYHNVLGETERPPADRQGFVPASTRMSSFHIFFGRPS</sequence>
<dbReference type="AlphaFoldDB" id="A0A7W9ATK7"/>
<gene>
    <name evidence="1" type="ORF">FHS76_000145</name>
</gene>
<reference evidence="1 2" key="1">
    <citation type="submission" date="2020-08" db="EMBL/GenBank/DDBJ databases">
        <title>Genomic Encyclopedia of Type Strains, Phase IV (KMG-IV): sequencing the most valuable type-strain genomes for metagenomic binning, comparative biology and taxonomic classification.</title>
        <authorList>
            <person name="Goeker M."/>
        </authorList>
    </citation>
    <scope>NUCLEOTIDE SEQUENCE [LARGE SCALE GENOMIC DNA]</scope>
    <source>
        <strain evidence="1 2">DSM 26944</strain>
    </source>
</reference>
<organism evidence="1 2">
    <name type="scientific">Brucella daejeonensis</name>
    <dbReference type="NCBI Taxonomy" id="659015"/>
    <lineage>
        <taxon>Bacteria</taxon>
        <taxon>Pseudomonadati</taxon>
        <taxon>Pseudomonadota</taxon>
        <taxon>Alphaproteobacteria</taxon>
        <taxon>Hyphomicrobiales</taxon>
        <taxon>Brucellaceae</taxon>
        <taxon>Brucella/Ochrobactrum group</taxon>
        <taxon>Brucella</taxon>
    </lineage>
</organism>
<dbReference type="Proteomes" id="UP000555546">
    <property type="component" value="Unassembled WGS sequence"/>
</dbReference>
<dbReference type="EMBL" id="JACIJG010000001">
    <property type="protein sequence ID" value="MBB5700307.1"/>
    <property type="molecule type" value="Genomic_DNA"/>
</dbReference>
<evidence type="ECO:0000313" key="1">
    <source>
        <dbReference type="EMBL" id="MBB5700307.1"/>
    </source>
</evidence>
<proteinExistence type="predicted"/>